<feature type="domain" description="DAGKc" evidence="2">
    <location>
        <begin position="19"/>
        <end position="171"/>
    </location>
</feature>
<dbReference type="GO" id="GO:0006672">
    <property type="term" value="P:ceramide metabolic process"/>
    <property type="evidence" value="ECO:0007669"/>
    <property type="project" value="TreeGrafter"/>
</dbReference>
<dbReference type="EMBL" id="NCKV01000966">
    <property type="protein sequence ID" value="RWS29322.1"/>
    <property type="molecule type" value="Genomic_DNA"/>
</dbReference>
<dbReference type="InterPro" id="IPR001206">
    <property type="entry name" value="Diacylglycerol_kinase_cat_dom"/>
</dbReference>
<dbReference type="Proteomes" id="UP000288716">
    <property type="component" value="Unassembled WGS sequence"/>
</dbReference>
<evidence type="ECO:0000259" key="2">
    <source>
        <dbReference type="PROSITE" id="PS50146"/>
    </source>
</evidence>
<organism evidence="3 4">
    <name type="scientific">Leptotrombidium deliense</name>
    <dbReference type="NCBI Taxonomy" id="299467"/>
    <lineage>
        <taxon>Eukaryota</taxon>
        <taxon>Metazoa</taxon>
        <taxon>Ecdysozoa</taxon>
        <taxon>Arthropoda</taxon>
        <taxon>Chelicerata</taxon>
        <taxon>Arachnida</taxon>
        <taxon>Acari</taxon>
        <taxon>Acariformes</taxon>
        <taxon>Trombidiformes</taxon>
        <taxon>Prostigmata</taxon>
        <taxon>Anystina</taxon>
        <taxon>Parasitengona</taxon>
        <taxon>Trombiculoidea</taxon>
        <taxon>Trombiculidae</taxon>
        <taxon>Leptotrombidium</taxon>
    </lineage>
</organism>
<evidence type="ECO:0000313" key="4">
    <source>
        <dbReference type="Proteomes" id="UP000288716"/>
    </source>
</evidence>
<keyword evidence="4" id="KW-1185">Reference proteome</keyword>
<dbReference type="AlphaFoldDB" id="A0A443SPB2"/>
<sequence length="448" mass="49726">MSAVHDWVIKTRSLIDELKRPKKILVFVNPYGGRRKAPNIYKRKVLPILQLAGCEVDCILTQRANHARDMLENVDVPIKVFDAIVCVGGDGMFAELLNGIINRAQLEANQNTSLQNVPERPTTTIGVIPAGSTDAVAFSSCGNNSPVTATVHIVLGNRVNIDVCAIHSVREEGKLIRYATSFLGYGYFGDTLKASEKNRWMGPRRYDYAGFKKILGHKLYSGELRLHVSTIDGSPKDSDVCTSNCPMCAKSAARTKYAKEITSRPTIEDEGTACVQIRGRFLGINAATMTCRCGMSKDGISPAAHLGNGCTDLIVVTKCSRANYLRYMMRTGFMPDSPFDLNFVDVYRVREFEFTPIVNPANTKQSYQLSKASVWNCDGEIINEAAIHVKVHCQLVTVFGNGRENRNPDKESMKSKRKINNFNATDSDPRKKAEQNCVSNRAEIYVKH</sequence>
<dbReference type="Gene3D" id="2.60.200.40">
    <property type="match status" value="1"/>
</dbReference>
<comment type="caution">
    <text evidence="3">The sequence shown here is derived from an EMBL/GenBank/DDBJ whole genome shotgun (WGS) entry which is preliminary data.</text>
</comment>
<feature type="region of interest" description="Disordered" evidence="1">
    <location>
        <begin position="404"/>
        <end position="434"/>
    </location>
</feature>
<proteinExistence type="predicted"/>
<keyword evidence="3" id="KW-0808">Transferase</keyword>
<evidence type="ECO:0000313" key="3">
    <source>
        <dbReference type="EMBL" id="RWS29322.1"/>
    </source>
</evidence>
<protein>
    <submittedName>
        <fullName evidence="3">Ceramide kinase-like protein</fullName>
    </submittedName>
</protein>
<name>A0A443SPB2_9ACAR</name>
<dbReference type="GO" id="GO:0016020">
    <property type="term" value="C:membrane"/>
    <property type="evidence" value="ECO:0007669"/>
    <property type="project" value="GOC"/>
</dbReference>
<dbReference type="STRING" id="299467.A0A443SPB2"/>
<dbReference type="InterPro" id="IPR050187">
    <property type="entry name" value="Lipid_Phosphate_FormReg"/>
</dbReference>
<dbReference type="Pfam" id="PF00781">
    <property type="entry name" value="DAGK_cat"/>
    <property type="match status" value="1"/>
</dbReference>
<dbReference type="PROSITE" id="PS50146">
    <property type="entry name" value="DAGK"/>
    <property type="match status" value="1"/>
</dbReference>
<dbReference type="InterPro" id="IPR045363">
    <property type="entry name" value="CERK_C"/>
</dbReference>
<dbReference type="SMART" id="SM00046">
    <property type="entry name" value="DAGKc"/>
    <property type="match status" value="1"/>
</dbReference>
<dbReference type="Gene3D" id="3.40.50.10330">
    <property type="entry name" value="Probable inorganic polyphosphate/atp-NAD kinase, domain 1"/>
    <property type="match status" value="1"/>
</dbReference>
<evidence type="ECO:0000256" key="1">
    <source>
        <dbReference type="SAM" id="MobiDB-lite"/>
    </source>
</evidence>
<dbReference type="Pfam" id="PF19280">
    <property type="entry name" value="CERK_C"/>
    <property type="match status" value="1"/>
</dbReference>
<dbReference type="OrthoDB" id="530923at2759"/>
<dbReference type="InterPro" id="IPR016064">
    <property type="entry name" value="NAD/diacylglycerol_kinase_sf"/>
</dbReference>
<reference evidence="3 4" key="1">
    <citation type="journal article" date="2018" name="Gigascience">
        <title>Genomes of trombidid mites reveal novel predicted allergens and laterally-transferred genes associated with secondary metabolism.</title>
        <authorList>
            <person name="Dong X."/>
            <person name="Chaisiri K."/>
            <person name="Xia D."/>
            <person name="Armstrong S.D."/>
            <person name="Fang Y."/>
            <person name="Donnelly M.J."/>
            <person name="Kadowaki T."/>
            <person name="McGarry J.W."/>
            <person name="Darby A.C."/>
            <person name="Makepeace B.L."/>
        </authorList>
    </citation>
    <scope>NUCLEOTIDE SEQUENCE [LARGE SCALE GENOMIC DNA]</scope>
    <source>
        <strain evidence="3">UoL-UT</strain>
    </source>
</reference>
<dbReference type="PANTHER" id="PTHR12358:SF111">
    <property type="entry name" value="CERAMIDE KINASE, ISOFORM A"/>
    <property type="match status" value="1"/>
</dbReference>
<accession>A0A443SPB2</accession>
<feature type="compositionally biased region" description="Basic and acidic residues" evidence="1">
    <location>
        <begin position="404"/>
        <end position="414"/>
    </location>
</feature>
<dbReference type="SUPFAM" id="SSF111331">
    <property type="entry name" value="NAD kinase/diacylglycerol kinase-like"/>
    <property type="match status" value="1"/>
</dbReference>
<keyword evidence="3" id="KW-0418">Kinase</keyword>
<dbReference type="PANTHER" id="PTHR12358">
    <property type="entry name" value="SPHINGOSINE KINASE"/>
    <property type="match status" value="1"/>
</dbReference>
<gene>
    <name evidence="3" type="ORF">B4U80_11619</name>
</gene>
<dbReference type="GO" id="GO:0001729">
    <property type="term" value="F:ceramide kinase activity"/>
    <property type="evidence" value="ECO:0007669"/>
    <property type="project" value="TreeGrafter"/>
</dbReference>
<dbReference type="InterPro" id="IPR017438">
    <property type="entry name" value="ATP-NAD_kinase_N"/>
</dbReference>
<dbReference type="VEuPathDB" id="VectorBase:LDEU002719"/>